<dbReference type="Pfam" id="PF01370">
    <property type="entry name" value="Epimerase"/>
    <property type="match status" value="1"/>
</dbReference>
<evidence type="ECO:0000313" key="2">
    <source>
        <dbReference type="EMBL" id="KAK4653269.1"/>
    </source>
</evidence>
<feature type="domain" description="NAD-dependent epimerase/dehydratase" evidence="1">
    <location>
        <begin position="29"/>
        <end position="128"/>
    </location>
</feature>
<gene>
    <name evidence="2" type="ORF">QC762_0081840</name>
</gene>
<dbReference type="Proteomes" id="UP001323405">
    <property type="component" value="Unassembled WGS sequence"/>
</dbReference>
<dbReference type="GeneID" id="87903648"/>
<dbReference type="InterPro" id="IPR036291">
    <property type="entry name" value="NAD(P)-bd_dom_sf"/>
</dbReference>
<dbReference type="Gene3D" id="3.40.50.720">
    <property type="entry name" value="NAD(P)-binding Rossmann-like Domain"/>
    <property type="match status" value="1"/>
</dbReference>
<proteinExistence type="predicted"/>
<reference evidence="2 3" key="1">
    <citation type="journal article" date="2023" name="bioRxiv">
        <title>High-quality genome assemblies of four members of thePodospora anserinaspecies complex.</title>
        <authorList>
            <person name="Ament-Velasquez S.L."/>
            <person name="Vogan A.A."/>
            <person name="Wallerman O."/>
            <person name="Hartmann F."/>
            <person name="Gautier V."/>
            <person name="Silar P."/>
            <person name="Giraud T."/>
            <person name="Johannesson H."/>
        </authorList>
    </citation>
    <scope>NUCLEOTIDE SEQUENCE [LARGE SCALE GENOMIC DNA]</scope>
    <source>
        <strain evidence="2 3">CBS 415.72m</strain>
    </source>
</reference>
<evidence type="ECO:0000313" key="3">
    <source>
        <dbReference type="Proteomes" id="UP001323405"/>
    </source>
</evidence>
<dbReference type="SUPFAM" id="SSF51735">
    <property type="entry name" value="NAD(P)-binding Rossmann-fold domains"/>
    <property type="match status" value="1"/>
</dbReference>
<organism evidence="2 3">
    <name type="scientific">Podospora pseudocomata</name>
    <dbReference type="NCBI Taxonomy" id="2093779"/>
    <lineage>
        <taxon>Eukaryota</taxon>
        <taxon>Fungi</taxon>
        <taxon>Dikarya</taxon>
        <taxon>Ascomycota</taxon>
        <taxon>Pezizomycotina</taxon>
        <taxon>Sordariomycetes</taxon>
        <taxon>Sordariomycetidae</taxon>
        <taxon>Sordariales</taxon>
        <taxon>Podosporaceae</taxon>
        <taxon>Podospora</taxon>
    </lineage>
</organism>
<dbReference type="RefSeq" id="XP_062742244.1">
    <property type="nucleotide sequence ID" value="XM_062883914.1"/>
</dbReference>
<keyword evidence="3" id="KW-1185">Reference proteome</keyword>
<comment type="caution">
    <text evidence="2">The sequence shown here is derived from an EMBL/GenBank/DDBJ whole genome shotgun (WGS) entry which is preliminary data.</text>
</comment>
<name>A0ABR0GCD3_9PEZI</name>
<evidence type="ECO:0000259" key="1">
    <source>
        <dbReference type="Pfam" id="PF01370"/>
    </source>
</evidence>
<accession>A0ABR0GCD3</accession>
<sequence length="132" mass="14645">MRGCRSTCNISFPIFSPQQLQNQHVYRTVLVIGANGGIGFQLATRFLKEGYKVFGTYRPQTKDDVSVAEVRWGRPQPTALLFLILTLRQLEGTGVQSIELDYDNEESINAAAKGFAGEKLDILINCGAIYNT</sequence>
<dbReference type="EMBL" id="JAFFHA010000007">
    <property type="protein sequence ID" value="KAK4653269.1"/>
    <property type="molecule type" value="Genomic_DNA"/>
</dbReference>
<dbReference type="InterPro" id="IPR001509">
    <property type="entry name" value="Epimerase_deHydtase"/>
</dbReference>
<protein>
    <recommendedName>
        <fullName evidence="1">NAD-dependent epimerase/dehydratase domain-containing protein</fullName>
    </recommendedName>
</protein>